<gene>
    <name evidence="2" type="ORF">NDU88_001665</name>
</gene>
<comment type="caution">
    <text evidence="2">The sequence shown here is derived from an EMBL/GenBank/DDBJ whole genome shotgun (WGS) entry which is preliminary data.</text>
</comment>
<proteinExistence type="predicted"/>
<evidence type="ECO:0000313" key="2">
    <source>
        <dbReference type="EMBL" id="KAJ1184868.1"/>
    </source>
</evidence>
<accession>A0AAV7UAW8</accession>
<evidence type="ECO:0000313" key="3">
    <source>
        <dbReference type="Proteomes" id="UP001066276"/>
    </source>
</evidence>
<feature type="compositionally biased region" description="Pro residues" evidence="1">
    <location>
        <begin position="164"/>
        <end position="182"/>
    </location>
</feature>
<name>A0AAV7UAW8_PLEWA</name>
<dbReference type="AlphaFoldDB" id="A0AAV7UAW8"/>
<organism evidence="2 3">
    <name type="scientific">Pleurodeles waltl</name>
    <name type="common">Iberian ribbed newt</name>
    <dbReference type="NCBI Taxonomy" id="8319"/>
    <lineage>
        <taxon>Eukaryota</taxon>
        <taxon>Metazoa</taxon>
        <taxon>Chordata</taxon>
        <taxon>Craniata</taxon>
        <taxon>Vertebrata</taxon>
        <taxon>Euteleostomi</taxon>
        <taxon>Amphibia</taxon>
        <taxon>Batrachia</taxon>
        <taxon>Caudata</taxon>
        <taxon>Salamandroidea</taxon>
        <taxon>Salamandridae</taxon>
        <taxon>Pleurodelinae</taxon>
        <taxon>Pleurodeles</taxon>
    </lineage>
</organism>
<evidence type="ECO:0000256" key="1">
    <source>
        <dbReference type="SAM" id="MobiDB-lite"/>
    </source>
</evidence>
<dbReference type="Proteomes" id="UP001066276">
    <property type="component" value="Chromosome 3_1"/>
</dbReference>
<reference evidence="2" key="1">
    <citation type="journal article" date="2022" name="bioRxiv">
        <title>Sequencing and chromosome-scale assembly of the giantPleurodeles waltlgenome.</title>
        <authorList>
            <person name="Brown T."/>
            <person name="Elewa A."/>
            <person name="Iarovenko S."/>
            <person name="Subramanian E."/>
            <person name="Araus A.J."/>
            <person name="Petzold A."/>
            <person name="Susuki M."/>
            <person name="Suzuki K.-i.T."/>
            <person name="Hayashi T."/>
            <person name="Toyoda A."/>
            <person name="Oliveira C."/>
            <person name="Osipova E."/>
            <person name="Leigh N.D."/>
            <person name="Simon A."/>
            <person name="Yun M.H."/>
        </authorList>
    </citation>
    <scope>NUCLEOTIDE SEQUENCE</scope>
    <source>
        <strain evidence="2">20211129_DDA</strain>
        <tissue evidence="2">Liver</tissue>
    </source>
</reference>
<dbReference type="EMBL" id="JANPWB010000005">
    <property type="protein sequence ID" value="KAJ1184868.1"/>
    <property type="molecule type" value="Genomic_DNA"/>
</dbReference>
<feature type="region of interest" description="Disordered" evidence="1">
    <location>
        <begin position="117"/>
        <end position="182"/>
    </location>
</feature>
<protein>
    <submittedName>
        <fullName evidence="2">Uncharacterized protein</fullName>
    </submittedName>
</protein>
<keyword evidence="3" id="KW-1185">Reference proteome</keyword>
<sequence length="182" mass="19337">MEPVEWEGATGAVAPIANFSVCKADTEILRGALLRGPLQCPCHWHGHCRGPQGPRGTPYRHPVPGGRTARNRMAVGGVRIPMAAERAPPPWRILKGSGKSAVHRDFPFLAAAEPPRSECPAVHRQPVGGATADLRHGGNYRQGQNDPLSLLISSGAPRNVRLFPPAPPANHDPPPGVPNNLA</sequence>